<comment type="caution">
    <text evidence="2">The sequence shown here is derived from an EMBL/GenBank/DDBJ whole genome shotgun (WGS) entry which is preliminary data.</text>
</comment>
<keyword evidence="3" id="KW-1185">Reference proteome</keyword>
<accession>A0AAV7U0N4</accession>
<evidence type="ECO:0000313" key="2">
    <source>
        <dbReference type="EMBL" id="KAJ1181976.1"/>
    </source>
</evidence>
<dbReference type="EMBL" id="JANPWB010000006">
    <property type="protein sequence ID" value="KAJ1181976.1"/>
    <property type="molecule type" value="Genomic_DNA"/>
</dbReference>
<feature type="region of interest" description="Disordered" evidence="1">
    <location>
        <begin position="49"/>
        <end position="69"/>
    </location>
</feature>
<proteinExistence type="predicted"/>
<dbReference type="AlphaFoldDB" id="A0AAV7U0N4"/>
<protein>
    <submittedName>
        <fullName evidence="2">Uncharacterized protein</fullName>
    </submittedName>
</protein>
<name>A0AAV7U0N4_PLEWA</name>
<sequence length="89" mass="10075">MTSNASTPLDSDRADSMMDDLDIFTEPERLTPALPRLGDSNSYDTYFTGPNVRSPEPVQPDQPGYRNTRTRYGLRSNLMLLTQLKDHLV</sequence>
<evidence type="ECO:0000313" key="3">
    <source>
        <dbReference type="Proteomes" id="UP001066276"/>
    </source>
</evidence>
<organism evidence="2 3">
    <name type="scientific">Pleurodeles waltl</name>
    <name type="common">Iberian ribbed newt</name>
    <dbReference type="NCBI Taxonomy" id="8319"/>
    <lineage>
        <taxon>Eukaryota</taxon>
        <taxon>Metazoa</taxon>
        <taxon>Chordata</taxon>
        <taxon>Craniata</taxon>
        <taxon>Vertebrata</taxon>
        <taxon>Euteleostomi</taxon>
        <taxon>Amphibia</taxon>
        <taxon>Batrachia</taxon>
        <taxon>Caudata</taxon>
        <taxon>Salamandroidea</taxon>
        <taxon>Salamandridae</taxon>
        <taxon>Pleurodelinae</taxon>
        <taxon>Pleurodeles</taxon>
    </lineage>
</organism>
<gene>
    <name evidence="2" type="ORF">NDU88_007175</name>
</gene>
<evidence type="ECO:0000256" key="1">
    <source>
        <dbReference type="SAM" id="MobiDB-lite"/>
    </source>
</evidence>
<reference evidence="2" key="1">
    <citation type="journal article" date="2022" name="bioRxiv">
        <title>Sequencing and chromosome-scale assembly of the giantPleurodeles waltlgenome.</title>
        <authorList>
            <person name="Brown T."/>
            <person name="Elewa A."/>
            <person name="Iarovenko S."/>
            <person name="Subramanian E."/>
            <person name="Araus A.J."/>
            <person name="Petzold A."/>
            <person name="Susuki M."/>
            <person name="Suzuki K.-i.T."/>
            <person name="Hayashi T."/>
            <person name="Toyoda A."/>
            <person name="Oliveira C."/>
            <person name="Osipova E."/>
            <person name="Leigh N.D."/>
            <person name="Simon A."/>
            <person name="Yun M.H."/>
        </authorList>
    </citation>
    <scope>NUCLEOTIDE SEQUENCE</scope>
    <source>
        <strain evidence="2">20211129_DDA</strain>
        <tissue evidence="2">Liver</tissue>
    </source>
</reference>
<dbReference type="Proteomes" id="UP001066276">
    <property type="component" value="Chromosome 3_2"/>
</dbReference>